<evidence type="ECO:0000256" key="1">
    <source>
        <dbReference type="ARBA" id="ARBA00023015"/>
    </source>
</evidence>
<reference evidence="5 6" key="1">
    <citation type="submission" date="2015-09" db="EMBL/GenBank/DDBJ databases">
        <title>Genome sequence of Oxobacter pfennigii DSM 3222.</title>
        <authorList>
            <person name="Poehlein A."/>
            <person name="Bengelsdorf F.R."/>
            <person name="Schiel-Bengelsdorf B."/>
            <person name="Duerre P."/>
            <person name="Daniel R."/>
        </authorList>
    </citation>
    <scope>NUCLEOTIDE SEQUENCE [LARGE SCALE GENOMIC DNA]</scope>
    <source>
        <strain evidence="5 6">DSM 3222</strain>
    </source>
</reference>
<evidence type="ECO:0000313" key="5">
    <source>
        <dbReference type="EMBL" id="KPU43558.1"/>
    </source>
</evidence>
<organism evidence="5 6">
    <name type="scientific">Oxobacter pfennigii</name>
    <dbReference type="NCBI Taxonomy" id="36849"/>
    <lineage>
        <taxon>Bacteria</taxon>
        <taxon>Bacillati</taxon>
        <taxon>Bacillota</taxon>
        <taxon>Clostridia</taxon>
        <taxon>Eubacteriales</taxon>
        <taxon>Clostridiaceae</taxon>
        <taxon>Oxobacter</taxon>
    </lineage>
</organism>
<dbReference type="SMART" id="SM00421">
    <property type="entry name" value="HTH_LUXR"/>
    <property type="match status" value="1"/>
</dbReference>
<dbReference type="GO" id="GO:0003677">
    <property type="term" value="F:DNA binding"/>
    <property type="evidence" value="ECO:0007669"/>
    <property type="project" value="UniProtKB-KW"/>
</dbReference>
<dbReference type="GO" id="GO:0006355">
    <property type="term" value="P:regulation of DNA-templated transcription"/>
    <property type="evidence" value="ECO:0007669"/>
    <property type="project" value="InterPro"/>
</dbReference>
<protein>
    <submittedName>
        <fullName evidence="5">HTH-type transcriptional regulator MalT</fullName>
    </submittedName>
</protein>
<dbReference type="PATRIC" id="fig|36849.3.peg.3177"/>
<evidence type="ECO:0000259" key="4">
    <source>
        <dbReference type="PROSITE" id="PS50043"/>
    </source>
</evidence>
<dbReference type="SUPFAM" id="SSF52540">
    <property type="entry name" value="P-loop containing nucleoside triphosphate hydrolases"/>
    <property type="match status" value="1"/>
</dbReference>
<evidence type="ECO:0000256" key="3">
    <source>
        <dbReference type="ARBA" id="ARBA00023163"/>
    </source>
</evidence>
<dbReference type="InterPro" id="IPR059106">
    <property type="entry name" value="WHD_MalT"/>
</dbReference>
<sequence length="856" mass="98847">MQKNLNQRKIYYFSEKLKQQLEQISYHPVTVIEAPSGFGKTTAVREYLKQKLTGESYEFWYTCLGEQENMAWESICDLISNVNAEAADRLKSLGMPTAETLMYVRHLLKDFYSEKETYLVIDNYQLVNCEIPYELMSAFSMHRCPYVHMIFITQNLNTKKQITFHNDNVHTIDSSVLFFDKESTKSLFRMEGIRLTDGMLNHVYSSTEGWVAAIRLQIINYKETGSFNYTADIERLVKTAVWDKLTAEEKEFLLIISVKESFTAKQAAHMIEKDILPESIKNLLNSNDFIKFFPDKSIYSMHSILLGYLRNQFYQHQPEEFQKFILHLAGRCCAGELQLLNAAKFFMKVRDYEAILALPFDGTYITDQGEKDISGLISELIDKCPEGILYKYPFAILLFAYIMLFKGNGKNGRILFDMIDFVIETNKANLSQKELKRLKGEYLLLKSLTAHNDIKKMGEGAREALKILDAPSSIILKDMPWNFGCVSIMCLFWREPGKLDEALRDIEEFLPYHLELTYGQGTGADAAMKAEVMFMRGEDEKAEILCHKALYEARSEQQISICLCAELILARIAILRGDVNGYLTAVKSIQNYAKEDSEYYVVRMVNLCLSVIDILLDSAEKFARYFEDMESIKKIMYAPAIPYFQILYSYFLLNKMRYKELCGLSQTIVKAGKNMNYIFSQVYHLIFLTIAKLNSGSAKEALEYFKEALDLAIPDRIYLPFALQWGALKDLLESMNNSNESYHVSSPHTKMHKASFASSNYNHTSSENRNSFLELITLCKRQAYGKNIIKKFLQQTQSPLTPREREVALLARDRYSKKDIASKLYISEKTVKTILQNIYYKLDIHSKSDLSKMELL</sequence>
<dbReference type="Pfam" id="PF25873">
    <property type="entry name" value="WHD_MalT"/>
    <property type="match status" value="1"/>
</dbReference>
<dbReference type="SUPFAM" id="SSF46894">
    <property type="entry name" value="C-terminal effector domain of the bipartite response regulators"/>
    <property type="match status" value="1"/>
</dbReference>
<feature type="domain" description="HTH luxR-type" evidence="4">
    <location>
        <begin position="793"/>
        <end position="856"/>
    </location>
</feature>
<dbReference type="Gene3D" id="1.25.40.10">
    <property type="entry name" value="Tetratricopeptide repeat domain"/>
    <property type="match status" value="1"/>
</dbReference>
<dbReference type="PANTHER" id="PTHR44688">
    <property type="entry name" value="DNA-BINDING TRANSCRIPTIONAL ACTIVATOR DEVR_DOSR"/>
    <property type="match status" value="1"/>
</dbReference>
<dbReference type="PROSITE" id="PS50043">
    <property type="entry name" value="HTH_LUXR_2"/>
    <property type="match status" value="1"/>
</dbReference>
<dbReference type="OrthoDB" id="1137593at2"/>
<dbReference type="InterPro" id="IPR036388">
    <property type="entry name" value="WH-like_DNA-bd_sf"/>
</dbReference>
<dbReference type="Proteomes" id="UP000050326">
    <property type="component" value="Unassembled WGS sequence"/>
</dbReference>
<dbReference type="InterPro" id="IPR011990">
    <property type="entry name" value="TPR-like_helical_dom_sf"/>
</dbReference>
<evidence type="ECO:0000256" key="2">
    <source>
        <dbReference type="ARBA" id="ARBA00023125"/>
    </source>
</evidence>
<keyword evidence="3" id="KW-0804">Transcription</keyword>
<dbReference type="STRING" id="36849.OXPF_29990"/>
<proteinExistence type="predicted"/>
<evidence type="ECO:0000313" key="6">
    <source>
        <dbReference type="Proteomes" id="UP000050326"/>
    </source>
</evidence>
<dbReference type="PANTHER" id="PTHR44688:SF16">
    <property type="entry name" value="DNA-BINDING TRANSCRIPTIONAL ACTIVATOR DEVR_DOSR"/>
    <property type="match status" value="1"/>
</dbReference>
<gene>
    <name evidence="5" type="primary">malT_2</name>
    <name evidence="5" type="ORF">OXPF_29990</name>
</gene>
<name>A0A0P8W4P9_9CLOT</name>
<accession>A0A0P8W4P9</accession>
<comment type="caution">
    <text evidence="5">The sequence shown here is derived from an EMBL/GenBank/DDBJ whole genome shotgun (WGS) entry which is preliminary data.</text>
</comment>
<dbReference type="RefSeq" id="WP_054875992.1">
    <property type="nucleotide sequence ID" value="NZ_LKET01000039.1"/>
</dbReference>
<dbReference type="Gene3D" id="1.10.10.10">
    <property type="entry name" value="Winged helix-like DNA-binding domain superfamily/Winged helix DNA-binding domain"/>
    <property type="match status" value="1"/>
</dbReference>
<keyword evidence="6" id="KW-1185">Reference proteome</keyword>
<dbReference type="Gene3D" id="3.40.50.300">
    <property type="entry name" value="P-loop containing nucleotide triphosphate hydrolases"/>
    <property type="match status" value="1"/>
</dbReference>
<keyword evidence="1" id="KW-0805">Transcription regulation</keyword>
<dbReference type="EMBL" id="LKET01000039">
    <property type="protein sequence ID" value="KPU43558.1"/>
    <property type="molecule type" value="Genomic_DNA"/>
</dbReference>
<dbReference type="InterPro" id="IPR027417">
    <property type="entry name" value="P-loop_NTPase"/>
</dbReference>
<keyword evidence="2" id="KW-0238">DNA-binding</keyword>
<dbReference type="PRINTS" id="PR00038">
    <property type="entry name" value="HTHLUXR"/>
</dbReference>
<dbReference type="CDD" id="cd06170">
    <property type="entry name" value="LuxR_C_like"/>
    <property type="match status" value="1"/>
</dbReference>
<dbReference type="AlphaFoldDB" id="A0A0P8W4P9"/>
<dbReference type="Pfam" id="PF00196">
    <property type="entry name" value="GerE"/>
    <property type="match status" value="1"/>
</dbReference>
<dbReference type="InterPro" id="IPR016032">
    <property type="entry name" value="Sig_transdc_resp-reg_C-effctor"/>
</dbReference>
<dbReference type="InterPro" id="IPR000792">
    <property type="entry name" value="Tscrpt_reg_LuxR_C"/>
</dbReference>